<evidence type="ECO:0000313" key="3">
    <source>
        <dbReference type="Proteomes" id="UP001519460"/>
    </source>
</evidence>
<organism evidence="2 3">
    <name type="scientific">Batillaria attramentaria</name>
    <dbReference type="NCBI Taxonomy" id="370345"/>
    <lineage>
        <taxon>Eukaryota</taxon>
        <taxon>Metazoa</taxon>
        <taxon>Spiralia</taxon>
        <taxon>Lophotrochozoa</taxon>
        <taxon>Mollusca</taxon>
        <taxon>Gastropoda</taxon>
        <taxon>Caenogastropoda</taxon>
        <taxon>Sorbeoconcha</taxon>
        <taxon>Cerithioidea</taxon>
        <taxon>Batillariidae</taxon>
        <taxon>Batillaria</taxon>
    </lineage>
</organism>
<keyword evidence="3" id="KW-1185">Reference proteome</keyword>
<comment type="caution">
    <text evidence="2">The sequence shown here is derived from an EMBL/GenBank/DDBJ whole genome shotgun (WGS) entry which is preliminary data.</text>
</comment>
<dbReference type="EMBL" id="JACVVK020000364">
    <property type="protein sequence ID" value="KAK7476834.1"/>
    <property type="molecule type" value="Genomic_DNA"/>
</dbReference>
<protein>
    <submittedName>
        <fullName evidence="2">Uncharacterized protein</fullName>
    </submittedName>
</protein>
<gene>
    <name evidence="2" type="ORF">BaRGS_00031916</name>
</gene>
<accession>A0ABD0JPZ7</accession>
<keyword evidence="1" id="KW-1133">Transmembrane helix</keyword>
<keyword evidence="1" id="KW-0812">Transmembrane</keyword>
<sequence>MLWKQLPETTQASREASGWKQMKGSNILLLAILQTLSTKPRTQTITCEARFQSQLTTLSTCSRILITTRRHLLVWTVQMTMAITAVNLILRNSSPLNISTY</sequence>
<keyword evidence="1" id="KW-0472">Membrane</keyword>
<evidence type="ECO:0000313" key="2">
    <source>
        <dbReference type="EMBL" id="KAK7476834.1"/>
    </source>
</evidence>
<reference evidence="2 3" key="1">
    <citation type="journal article" date="2023" name="Sci. Data">
        <title>Genome assembly of the Korean intertidal mud-creeper Batillaria attramentaria.</title>
        <authorList>
            <person name="Patra A.K."/>
            <person name="Ho P.T."/>
            <person name="Jun S."/>
            <person name="Lee S.J."/>
            <person name="Kim Y."/>
            <person name="Won Y.J."/>
        </authorList>
    </citation>
    <scope>NUCLEOTIDE SEQUENCE [LARGE SCALE GENOMIC DNA]</scope>
    <source>
        <strain evidence="2">Wonlab-2016</strain>
    </source>
</reference>
<name>A0ABD0JPZ7_9CAEN</name>
<feature type="transmembrane region" description="Helical" evidence="1">
    <location>
        <begin position="72"/>
        <end position="90"/>
    </location>
</feature>
<dbReference type="AlphaFoldDB" id="A0ABD0JPZ7"/>
<proteinExistence type="predicted"/>
<dbReference type="Proteomes" id="UP001519460">
    <property type="component" value="Unassembled WGS sequence"/>
</dbReference>
<evidence type="ECO:0000256" key="1">
    <source>
        <dbReference type="SAM" id="Phobius"/>
    </source>
</evidence>